<accession>A0A093IDT0</accession>
<dbReference type="Proteomes" id="UP000054232">
    <property type="component" value="Unassembled WGS sequence"/>
</dbReference>
<sequence>LAGGWGWEEGQWQRIYIKIKGEKGRNSECERARSWLQSETVTFR</sequence>
<name>A0A093IDT0_EURHL</name>
<protein>
    <submittedName>
        <fullName evidence="1">Uncharacterized protein</fullName>
    </submittedName>
</protein>
<keyword evidence="2" id="KW-1185">Reference proteome</keyword>
<dbReference type="EMBL" id="KK555258">
    <property type="protein sequence ID" value="KFV97746.1"/>
    <property type="molecule type" value="Genomic_DNA"/>
</dbReference>
<evidence type="ECO:0000313" key="1">
    <source>
        <dbReference type="EMBL" id="KFV97746.1"/>
    </source>
</evidence>
<evidence type="ECO:0000313" key="2">
    <source>
        <dbReference type="Proteomes" id="UP000054232"/>
    </source>
</evidence>
<feature type="non-terminal residue" evidence="1">
    <location>
        <position position="1"/>
    </location>
</feature>
<organism evidence="1 2">
    <name type="scientific">Eurypyga helias</name>
    <name type="common">Sunbittern</name>
    <name type="synonym">Ardea helias</name>
    <dbReference type="NCBI Taxonomy" id="54383"/>
    <lineage>
        <taxon>Eukaryota</taxon>
        <taxon>Metazoa</taxon>
        <taxon>Chordata</taxon>
        <taxon>Craniata</taxon>
        <taxon>Vertebrata</taxon>
        <taxon>Euteleostomi</taxon>
        <taxon>Archelosauria</taxon>
        <taxon>Archosauria</taxon>
        <taxon>Dinosauria</taxon>
        <taxon>Saurischia</taxon>
        <taxon>Theropoda</taxon>
        <taxon>Coelurosauria</taxon>
        <taxon>Aves</taxon>
        <taxon>Neognathae</taxon>
        <taxon>Neoaves</taxon>
        <taxon>Phaethontimorphae</taxon>
        <taxon>Eurypygiformes</taxon>
        <taxon>Eurypygidae</taxon>
        <taxon>Eurypyga</taxon>
    </lineage>
</organism>
<proteinExistence type="predicted"/>
<feature type="non-terminal residue" evidence="1">
    <location>
        <position position="44"/>
    </location>
</feature>
<dbReference type="AlphaFoldDB" id="A0A093IDT0"/>
<gene>
    <name evidence="1" type="ORF">N326_12024</name>
</gene>
<reference evidence="1 2" key="1">
    <citation type="submission" date="2014-04" db="EMBL/GenBank/DDBJ databases">
        <title>Genome evolution of avian class.</title>
        <authorList>
            <person name="Zhang G."/>
            <person name="Li C."/>
        </authorList>
    </citation>
    <scope>NUCLEOTIDE SEQUENCE [LARGE SCALE GENOMIC DNA]</scope>
    <source>
        <strain evidence="1">BGI_N326</strain>
    </source>
</reference>